<reference evidence="7 8" key="1">
    <citation type="submission" date="2018-11" db="EMBL/GenBank/DDBJ databases">
        <title>Genomic Encyclopedia of Type Strains, Phase IV (KMG-IV): sequencing the most valuable type-strain genomes for metagenomic binning, comparative biology and taxonomic classification.</title>
        <authorList>
            <person name="Goeker M."/>
        </authorList>
    </citation>
    <scope>NUCLEOTIDE SEQUENCE [LARGE SCALE GENOMIC DNA]</scope>
    <source>
        <strain evidence="7 8">DSM 25623</strain>
    </source>
</reference>
<evidence type="ECO:0000256" key="6">
    <source>
        <dbReference type="SAM" id="MobiDB-lite"/>
    </source>
</evidence>
<proteinExistence type="inferred from homology"/>
<dbReference type="CDD" id="cd24008">
    <property type="entry name" value="ASKHA_NBD_GLK"/>
    <property type="match status" value="1"/>
</dbReference>
<feature type="region of interest" description="Disordered" evidence="6">
    <location>
        <begin position="357"/>
        <end position="376"/>
    </location>
</feature>
<gene>
    <name evidence="7" type="ORF">EDC50_1899</name>
</gene>
<dbReference type="PANTHER" id="PTHR47690:SF1">
    <property type="entry name" value="GLUCOKINASE"/>
    <property type="match status" value="1"/>
</dbReference>
<protein>
    <submittedName>
        <fullName evidence="7">Glucokinase</fullName>
    </submittedName>
</protein>
<evidence type="ECO:0000313" key="8">
    <source>
        <dbReference type="Proteomes" id="UP000269708"/>
    </source>
</evidence>
<comment type="caution">
    <text evidence="7">The sequence shown here is derived from an EMBL/GenBank/DDBJ whole genome shotgun (WGS) entry which is preliminary data.</text>
</comment>
<dbReference type="GO" id="GO:0006096">
    <property type="term" value="P:glycolytic process"/>
    <property type="evidence" value="ECO:0007669"/>
    <property type="project" value="InterPro"/>
</dbReference>
<organism evidence="7 8">
    <name type="scientific">Vulcaniibacterium tengchongense</name>
    <dbReference type="NCBI Taxonomy" id="1273429"/>
    <lineage>
        <taxon>Bacteria</taxon>
        <taxon>Pseudomonadati</taxon>
        <taxon>Pseudomonadota</taxon>
        <taxon>Gammaproteobacteria</taxon>
        <taxon>Lysobacterales</taxon>
        <taxon>Lysobacteraceae</taxon>
        <taxon>Vulcaniibacterium</taxon>
    </lineage>
</organism>
<feature type="region of interest" description="Disordered" evidence="6">
    <location>
        <begin position="1"/>
        <end position="30"/>
    </location>
</feature>
<dbReference type="GO" id="GO:0004340">
    <property type="term" value="F:glucokinase activity"/>
    <property type="evidence" value="ECO:0007669"/>
    <property type="project" value="InterPro"/>
</dbReference>
<dbReference type="AlphaFoldDB" id="A0A3N4VBS3"/>
<evidence type="ECO:0000256" key="4">
    <source>
        <dbReference type="ARBA" id="ARBA00022840"/>
    </source>
</evidence>
<dbReference type="InterPro" id="IPR050201">
    <property type="entry name" value="Bacterial_glucokinase"/>
</dbReference>
<sequence>MAVQGGAVPVEPMRTTRRQRRAPMNARTQARHGDARFLAADVGGTHTRVGLVRPGAGGRIEVLAHRKYACADHPGLAAILADFIDSEPGSAGVDRVAVACAGVALDDEVVNANLLWPIRLSELRRGLGLRELRFVNDFQAAAHAAQCMNADEATLLTPGIDTAAPGPVLVVGPGTGLGAAVRIPHRGEVVVLPTEAGHTAFAPGTAREIAILHWLQRRGGGTHVATEQAVSGPGLVNLYQAICALDGAVATLRAPAAISAAARAGDPAAAEAVQTFCALLGSVIGDLAVLSSARAVFIAGGIVPQLKDFLPHSAFHARLLDKGVMRAALERVPVRLIENDRLGVIGAASWYLEHAHERPSAPVGDDRPAPAREDTD</sequence>
<name>A0A3N4VBS3_9GAMM</name>
<evidence type="ECO:0000256" key="5">
    <source>
        <dbReference type="RuleBase" id="RU004046"/>
    </source>
</evidence>
<dbReference type="Gene3D" id="3.30.420.40">
    <property type="match status" value="1"/>
</dbReference>
<keyword evidence="1" id="KW-0808">Transferase</keyword>
<dbReference type="SUPFAM" id="SSF53067">
    <property type="entry name" value="Actin-like ATPase domain"/>
    <property type="match status" value="1"/>
</dbReference>
<keyword evidence="2" id="KW-0547">Nucleotide-binding</keyword>
<evidence type="ECO:0000256" key="2">
    <source>
        <dbReference type="ARBA" id="ARBA00022741"/>
    </source>
</evidence>
<keyword evidence="8" id="KW-1185">Reference proteome</keyword>
<dbReference type="NCBIfam" id="NF009073">
    <property type="entry name" value="PRK12408.1"/>
    <property type="match status" value="1"/>
</dbReference>
<dbReference type="InterPro" id="IPR043129">
    <property type="entry name" value="ATPase_NBD"/>
</dbReference>
<dbReference type="PANTHER" id="PTHR47690">
    <property type="entry name" value="GLUCOKINASE"/>
    <property type="match status" value="1"/>
</dbReference>
<dbReference type="GO" id="GO:0005524">
    <property type="term" value="F:ATP binding"/>
    <property type="evidence" value="ECO:0007669"/>
    <property type="project" value="UniProtKB-KW"/>
</dbReference>
<evidence type="ECO:0000256" key="1">
    <source>
        <dbReference type="ARBA" id="ARBA00022679"/>
    </source>
</evidence>
<keyword evidence="4" id="KW-0067">ATP-binding</keyword>
<dbReference type="InterPro" id="IPR003836">
    <property type="entry name" value="Glucokinase"/>
</dbReference>
<evidence type="ECO:0000256" key="3">
    <source>
        <dbReference type="ARBA" id="ARBA00022777"/>
    </source>
</evidence>
<dbReference type="GO" id="GO:0005829">
    <property type="term" value="C:cytosol"/>
    <property type="evidence" value="ECO:0007669"/>
    <property type="project" value="TreeGrafter"/>
</dbReference>
<dbReference type="Pfam" id="PF02685">
    <property type="entry name" value="Glucokinase"/>
    <property type="match status" value="1"/>
</dbReference>
<comment type="similarity">
    <text evidence="5">Belongs to the bacterial glucokinase family.</text>
</comment>
<accession>A0A3N4VBS3</accession>
<evidence type="ECO:0000313" key="7">
    <source>
        <dbReference type="EMBL" id="RPE80068.1"/>
    </source>
</evidence>
<dbReference type="GO" id="GO:0005536">
    <property type="term" value="F:D-glucose binding"/>
    <property type="evidence" value="ECO:0007669"/>
    <property type="project" value="InterPro"/>
</dbReference>
<dbReference type="Proteomes" id="UP000269708">
    <property type="component" value="Unassembled WGS sequence"/>
</dbReference>
<keyword evidence="3 7" id="KW-0418">Kinase</keyword>
<dbReference type="Gene3D" id="3.40.367.20">
    <property type="match status" value="1"/>
</dbReference>
<dbReference type="EMBL" id="RKQN01000002">
    <property type="protein sequence ID" value="RPE80068.1"/>
    <property type="molecule type" value="Genomic_DNA"/>
</dbReference>